<feature type="compositionally biased region" description="Basic and acidic residues" evidence="1">
    <location>
        <begin position="193"/>
        <end position="246"/>
    </location>
</feature>
<feature type="region of interest" description="Disordered" evidence="1">
    <location>
        <begin position="36"/>
        <end position="58"/>
    </location>
</feature>
<gene>
    <name evidence="2" type="ORF">PROFUN_08371</name>
</gene>
<feature type="compositionally biased region" description="Basic and acidic residues" evidence="1">
    <location>
        <begin position="699"/>
        <end position="713"/>
    </location>
</feature>
<feature type="region of interest" description="Disordered" evidence="1">
    <location>
        <begin position="377"/>
        <end position="399"/>
    </location>
</feature>
<feature type="region of interest" description="Disordered" evidence="1">
    <location>
        <begin position="517"/>
        <end position="563"/>
    </location>
</feature>
<sequence>MTALEPVELLKLHQSLEDTHLQLGSLKLKTQRKASFNITPQQESAPPKLTKSKGKTTKDDKWFDSSKYENIHLNGLPTDYEVAFLRTTHDRTSNKQQPRMKETDFNLQGRYVKRSAKDVIRPAVQPRSQPSYKASSSDDFPVFTTTYSESPSLSRVQRSSVRPADLYFHSEPKTPQNMPPSQIQIEKKRRKEALKEAEEKKLRQEQHKREQEEKDRLRKQLAAAEKEEERKRQTEEQRKVEEEKLAQHRRKNRNFVYEEDLKVAHTERGMQTAPEKFDRQVQALVTSPVRPKFAASEVQTSPQRVHRHSQANIMSVSTALHHLKNTTGVQTLPSKIDHGTQAFDRRSEMNFDSFNLQGGTSRYLDVVDLSLSNPELIIPPVSTSPPPPVAAPPREDDHGDDRIERLILKILSENLLGMVSSKKEEKKAQSLNDTTQFLVQEGVMEELRRMKGKKEAAVSVSTQKDLPPTEIGVQVELPVERVEMSIQTDQPKPERVDAFVQNTLLVDTAVQADLYEPPMKKKLPEPEFDLDSLDGLDDFSSPEPSPKPKKNAPPPPVVHVAPPPPVIVREVRDAMTLAVETKEQSMQWEDPEPKVFTSTNIQTEEPEEEPGPEMIEQNIQTEPAIEVKYTRKKFDESDYDDWDSFSSTSDVSQGEIRDSVHYGYWSEGEVMIIPTQDGRGRAMPISVRMDKVTHDHVRDIYSKERLKEKREKEGEEETEDTPLDFGTDMMSDGEFDIDGNDRERLETGQYMSVVR</sequence>
<feature type="region of interest" description="Disordered" evidence="1">
    <location>
        <begin position="699"/>
        <end position="755"/>
    </location>
</feature>
<dbReference type="EMBL" id="MDYQ01000068">
    <property type="protein sequence ID" value="PRP84171.1"/>
    <property type="molecule type" value="Genomic_DNA"/>
</dbReference>
<feature type="compositionally biased region" description="Basic and acidic residues" evidence="1">
    <location>
        <begin position="89"/>
        <end position="104"/>
    </location>
</feature>
<feature type="compositionally biased region" description="Pro residues" evidence="1">
    <location>
        <begin position="551"/>
        <end position="563"/>
    </location>
</feature>
<feature type="compositionally biased region" description="Pro residues" evidence="1">
    <location>
        <begin position="382"/>
        <end position="391"/>
    </location>
</feature>
<feature type="region of interest" description="Disordered" evidence="1">
    <location>
        <begin position="167"/>
        <end position="248"/>
    </location>
</feature>
<evidence type="ECO:0000313" key="2">
    <source>
        <dbReference type="EMBL" id="PRP84171.1"/>
    </source>
</evidence>
<dbReference type="InParanoid" id="A0A2P6NJN5"/>
<feature type="compositionally biased region" description="Polar residues" evidence="1">
    <location>
        <begin position="173"/>
        <end position="184"/>
    </location>
</feature>
<evidence type="ECO:0000313" key="3">
    <source>
        <dbReference type="Proteomes" id="UP000241769"/>
    </source>
</evidence>
<feature type="region of interest" description="Disordered" evidence="1">
    <location>
        <begin position="89"/>
        <end position="108"/>
    </location>
</feature>
<feature type="region of interest" description="Disordered" evidence="1">
    <location>
        <begin position="116"/>
        <end position="141"/>
    </location>
</feature>
<keyword evidence="3" id="KW-1185">Reference proteome</keyword>
<dbReference type="Proteomes" id="UP000241769">
    <property type="component" value="Unassembled WGS sequence"/>
</dbReference>
<feature type="compositionally biased region" description="Acidic residues" evidence="1">
    <location>
        <begin position="526"/>
        <end position="537"/>
    </location>
</feature>
<reference evidence="2 3" key="1">
    <citation type="journal article" date="2018" name="Genome Biol. Evol.">
        <title>Multiple Roots of Fruiting Body Formation in Amoebozoa.</title>
        <authorList>
            <person name="Hillmann F."/>
            <person name="Forbes G."/>
            <person name="Novohradska S."/>
            <person name="Ferling I."/>
            <person name="Riege K."/>
            <person name="Groth M."/>
            <person name="Westermann M."/>
            <person name="Marz M."/>
            <person name="Spaller T."/>
            <person name="Winckler T."/>
            <person name="Schaap P."/>
            <person name="Glockner G."/>
        </authorList>
    </citation>
    <scope>NUCLEOTIDE SEQUENCE [LARGE SCALE GENOMIC DNA]</scope>
    <source>
        <strain evidence="2 3">Jena</strain>
    </source>
</reference>
<evidence type="ECO:0000256" key="1">
    <source>
        <dbReference type="SAM" id="MobiDB-lite"/>
    </source>
</evidence>
<name>A0A2P6NJN5_9EUKA</name>
<protein>
    <submittedName>
        <fullName evidence="2">Uncharacterized protein</fullName>
    </submittedName>
</protein>
<organism evidence="2 3">
    <name type="scientific">Planoprotostelium fungivorum</name>
    <dbReference type="NCBI Taxonomy" id="1890364"/>
    <lineage>
        <taxon>Eukaryota</taxon>
        <taxon>Amoebozoa</taxon>
        <taxon>Evosea</taxon>
        <taxon>Variosea</taxon>
        <taxon>Cavosteliida</taxon>
        <taxon>Cavosteliaceae</taxon>
        <taxon>Planoprotostelium</taxon>
    </lineage>
</organism>
<accession>A0A2P6NJN5</accession>
<proteinExistence type="predicted"/>
<dbReference type="AlphaFoldDB" id="A0A2P6NJN5"/>
<comment type="caution">
    <text evidence="2">The sequence shown here is derived from an EMBL/GenBank/DDBJ whole genome shotgun (WGS) entry which is preliminary data.</text>
</comment>
<feature type="compositionally biased region" description="Polar residues" evidence="1">
    <location>
        <begin position="126"/>
        <end position="141"/>
    </location>
</feature>